<evidence type="ECO:0000256" key="1">
    <source>
        <dbReference type="ARBA" id="ARBA00001282"/>
    </source>
</evidence>
<dbReference type="STRING" id="633194.SAMN05421759_103109"/>
<dbReference type="EMBL" id="FTOQ01000003">
    <property type="protein sequence ID" value="SIS76654.1"/>
    <property type="molecule type" value="Genomic_DNA"/>
</dbReference>
<reference evidence="9" key="1">
    <citation type="submission" date="2017-01" db="EMBL/GenBank/DDBJ databases">
        <authorList>
            <person name="Varghese N."/>
            <person name="Submissions S."/>
        </authorList>
    </citation>
    <scope>NUCLEOTIDE SEQUENCE [LARGE SCALE GENOMIC DNA]</scope>
    <source>
        <strain evidence="9">DSM 29430</strain>
    </source>
</reference>
<dbReference type="AlphaFoldDB" id="A0A1N7LSA2"/>
<evidence type="ECO:0000256" key="6">
    <source>
        <dbReference type="ARBA" id="ARBA00023229"/>
    </source>
</evidence>
<dbReference type="SUPFAM" id="SSF53448">
    <property type="entry name" value="Nucleotide-diphospho-sugar transferases"/>
    <property type="match status" value="1"/>
</dbReference>
<keyword evidence="5 7" id="KW-0548">Nucleotidyltransferase</keyword>
<keyword evidence="6 7" id="KW-0414">Isoprene biosynthesis</keyword>
<protein>
    <recommendedName>
        <fullName evidence="7">2-C-methyl-D-erythritol 4-phosphate cytidylyltransferase</fullName>
        <ecNumber evidence="7">2.7.7.60</ecNumber>
    </recommendedName>
    <alternativeName>
        <fullName evidence="7">4-diphosphocytidyl-2C-methyl-D-erythritol synthase</fullName>
    </alternativeName>
    <alternativeName>
        <fullName evidence="7">MEP cytidylyltransferase</fullName>
        <shortName evidence="7">MCT</shortName>
    </alternativeName>
</protein>
<organism evidence="8 9">
    <name type="scientific">Roseivivax lentus</name>
    <dbReference type="NCBI Taxonomy" id="633194"/>
    <lineage>
        <taxon>Bacteria</taxon>
        <taxon>Pseudomonadati</taxon>
        <taxon>Pseudomonadota</taxon>
        <taxon>Alphaproteobacteria</taxon>
        <taxon>Rhodobacterales</taxon>
        <taxon>Roseobacteraceae</taxon>
        <taxon>Roseivivax</taxon>
    </lineage>
</organism>
<keyword evidence="9" id="KW-1185">Reference proteome</keyword>
<dbReference type="GO" id="GO:0050518">
    <property type="term" value="F:2-C-methyl-D-erythritol 4-phosphate cytidylyltransferase activity"/>
    <property type="evidence" value="ECO:0007669"/>
    <property type="project" value="UniProtKB-UniRule"/>
</dbReference>
<evidence type="ECO:0000256" key="7">
    <source>
        <dbReference type="HAMAP-Rule" id="MF_00108"/>
    </source>
</evidence>
<dbReference type="GO" id="GO:0019288">
    <property type="term" value="P:isopentenyl diphosphate biosynthetic process, methylerythritol 4-phosphate pathway"/>
    <property type="evidence" value="ECO:0007669"/>
    <property type="project" value="UniProtKB-UniRule"/>
</dbReference>
<feature type="site" description="Transition state stabilizer" evidence="7">
    <location>
        <position position="22"/>
    </location>
</feature>
<name>A0A1N7LSA2_9RHOB</name>
<dbReference type="EC" id="2.7.7.60" evidence="7"/>
<dbReference type="Proteomes" id="UP000186684">
    <property type="component" value="Unassembled WGS sequence"/>
</dbReference>
<sequence>MRYAAIIVAAGRGTRAGGALPKQWQPIAGRPVAAWTLERFAGAELRILVVHADDRDRAAALADSSDIRVVVGGASRAASVRAGLEALADDAPDRVLIHDVARPCVTSTTIDNVLMALQDSPGAAPALPVTDALWAGRDGRVTGLVPRDGLFRAQTPQGFHYNAIRDAHRHAPPEAADDVAVALAAGLSVAIVDGSEDNLKITGPADFARAAAILERQNGH</sequence>
<evidence type="ECO:0000256" key="5">
    <source>
        <dbReference type="ARBA" id="ARBA00022695"/>
    </source>
</evidence>
<accession>A0A1N7LSA2</accession>
<feature type="site" description="Positions MEP for the nucleophilic attack" evidence="7">
    <location>
        <position position="147"/>
    </location>
</feature>
<evidence type="ECO:0000256" key="3">
    <source>
        <dbReference type="ARBA" id="ARBA00009789"/>
    </source>
</evidence>
<dbReference type="Gene3D" id="3.90.550.10">
    <property type="entry name" value="Spore Coat Polysaccharide Biosynthesis Protein SpsA, Chain A"/>
    <property type="match status" value="1"/>
</dbReference>
<dbReference type="CDD" id="cd02516">
    <property type="entry name" value="CDP-ME_synthetase"/>
    <property type="match status" value="1"/>
</dbReference>
<evidence type="ECO:0000313" key="9">
    <source>
        <dbReference type="Proteomes" id="UP000186684"/>
    </source>
</evidence>
<dbReference type="UniPathway" id="UPA00056">
    <property type="reaction ID" value="UER00093"/>
</dbReference>
<keyword evidence="4 7" id="KW-0808">Transferase</keyword>
<evidence type="ECO:0000256" key="2">
    <source>
        <dbReference type="ARBA" id="ARBA00004787"/>
    </source>
</evidence>
<dbReference type="RefSeq" id="WP_076446619.1">
    <property type="nucleotide sequence ID" value="NZ_FTOQ01000003.1"/>
</dbReference>
<comment type="catalytic activity">
    <reaction evidence="1 7">
        <text>2-C-methyl-D-erythritol 4-phosphate + CTP + H(+) = 4-CDP-2-C-methyl-D-erythritol + diphosphate</text>
        <dbReference type="Rhea" id="RHEA:13429"/>
        <dbReference type="ChEBI" id="CHEBI:15378"/>
        <dbReference type="ChEBI" id="CHEBI:33019"/>
        <dbReference type="ChEBI" id="CHEBI:37563"/>
        <dbReference type="ChEBI" id="CHEBI:57823"/>
        <dbReference type="ChEBI" id="CHEBI:58262"/>
        <dbReference type="EC" id="2.7.7.60"/>
    </reaction>
</comment>
<dbReference type="InterPro" id="IPR018294">
    <property type="entry name" value="ISPD_synthase_CS"/>
</dbReference>
<comment type="function">
    <text evidence="7">Catalyzes the formation of 4-diphosphocytidyl-2-C-methyl-D-erythritol from CTP and 2-C-methyl-D-erythritol 4-phosphate (MEP).</text>
</comment>
<dbReference type="InterPro" id="IPR034683">
    <property type="entry name" value="IspD/TarI"/>
</dbReference>
<dbReference type="PANTHER" id="PTHR32125:SF4">
    <property type="entry name" value="2-C-METHYL-D-ERYTHRITOL 4-PHOSPHATE CYTIDYLYLTRANSFERASE, CHLOROPLASTIC"/>
    <property type="match status" value="1"/>
</dbReference>
<dbReference type="PROSITE" id="PS01295">
    <property type="entry name" value="ISPD"/>
    <property type="match status" value="1"/>
</dbReference>
<dbReference type="InterPro" id="IPR001228">
    <property type="entry name" value="IspD"/>
</dbReference>
<evidence type="ECO:0000256" key="4">
    <source>
        <dbReference type="ARBA" id="ARBA00022679"/>
    </source>
</evidence>
<dbReference type="PANTHER" id="PTHR32125">
    <property type="entry name" value="2-C-METHYL-D-ERYTHRITOL 4-PHOSPHATE CYTIDYLYLTRANSFERASE, CHLOROPLASTIC"/>
    <property type="match status" value="1"/>
</dbReference>
<comment type="pathway">
    <text evidence="2 7">Isoprenoid biosynthesis; isopentenyl diphosphate biosynthesis via DXP pathway; isopentenyl diphosphate from 1-deoxy-D-xylulose 5-phosphate: step 2/6.</text>
</comment>
<feature type="site" description="Positions MEP for the nucleophilic attack" evidence="7">
    <location>
        <position position="200"/>
    </location>
</feature>
<comment type="similarity">
    <text evidence="3 7">Belongs to the IspD/TarI cytidylyltransferase family. IspD subfamily.</text>
</comment>
<feature type="site" description="Transition state stabilizer" evidence="7">
    <location>
        <position position="15"/>
    </location>
</feature>
<gene>
    <name evidence="7" type="primary">ispD</name>
    <name evidence="8" type="ORF">SAMN05421759_103109</name>
</gene>
<dbReference type="InterPro" id="IPR050088">
    <property type="entry name" value="IspD/TarI_cytidylyltransf_bact"/>
</dbReference>
<proteinExistence type="inferred from homology"/>
<dbReference type="Pfam" id="PF01128">
    <property type="entry name" value="IspD"/>
    <property type="match status" value="1"/>
</dbReference>
<evidence type="ECO:0000313" key="8">
    <source>
        <dbReference type="EMBL" id="SIS76654.1"/>
    </source>
</evidence>
<dbReference type="HAMAP" id="MF_00108">
    <property type="entry name" value="IspD"/>
    <property type="match status" value="1"/>
</dbReference>
<dbReference type="InterPro" id="IPR029044">
    <property type="entry name" value="Nucleotide-diphossugar_trans"/>
</dbReference>
<dbReference type="NCBIfam" id="TIGR00453">
    <property type="entry name" value="ispD"/>
    <property type="match status" value="1"/>
</dbReference>